<dbReference type="AlphaFoldDB" id="A0A5K3EUP5"/>
<organism evidence="1">
    <name type="scientific">Mesocestoides corti</name>
    <name type="common">Flatworm</name>
    <dbReference type="NCBI Taxonomy" id="53468"/>
    <lineage>
        <taxon>Eukaryota</taxon>
        <taxon>Metazoa</taxon>
        <taxon>Spiralia</taxon>
        <taxon>Lophotrochozoa</taxon>
        <taxon>Platyhelminthes</taxon>
        <taxon>Cestoda</taxon>
        <taxon>Eucestoda</taxon>
        <taxon>Cyclophyllidea</taxon>
        <taxon>Mesocestoididae</taxon>
        <taxon>Mesocestoides</taxon>
    </lineage>
</organism>
<dbReference type="WBParaSite" id="MCU_003235-RA">
    <property type="protein sequence ID" value="MCU_003235-RA"/>
    <property type="gene ID" value="MCU_003235"/>
</dbReference>
<name>A0A5K3EUP5_MESCO</name>
<accession>A0A5K3EUP5</accession>
<sequence length="141" mass="16203">MKNAGITDQALLTNHKPEPLVRRLPSKFTTLATPLFIYCTSSMSFSGWLLTFLACHWNAEGHRIGCSQVVQHVCALIRRHTPLHHRNPFFCGMPQQEMAYSTNRYLVYAANALSSKLFLKGFQCFNSFLFNSYYPIFCKMI</sequence>
<reference evidence="1" key="1">
    <citation type="submission" date="2019-11" db="UniProtKB">
        <authorList>
            <consortium name="WormBaseParasite"/>
        </authorList>
    </citation>
    <scope>IDENTIFICATION</scope>
</reference>
<protein>
    <submittedName>
        <fullName evidence="1">Uncharacterized protein</fullName>
    </submittedName>
</protein>
<evidence type="ECO:0000313" key="1">
    <source>
        <dbReference type="WBParaSite" id="MCU_003235-RA"/>
    </source>
</evidence>
<proteinExistence type="predicted"/>